<proteinExistence type="predicted"/>
<protein>
    <submittedName>
        <fullName evidence="1">Uncharacterized protein</fullName>
    </submittedName>
</protein>
<comment type="caution">
    <text evidence="1">The sequence shown here is derived from an EMBL/GenBank/DDBJ whole genome shotgun (WGS) entry which is preliminary data.</text>
</comment>
<gene>
    <name evidence="1" type="ORF">BDFB_009052</name>
</gene>
<dbReference type="Gene3D" id="4.10.80.300">
    <property type="match status" value="1"/>
</dbReference>
<accession>A0A482VZ64</accession>
<evidence type="ECO:0000313" key="2">
    <source>
        <dbReference type="Proteomes" id="UP000292052"/>
    </source>
</evidence>
<sequence>MYLMYYLDDQGNRVYTLNVENRPFRKAYSISSPR</sequence>
<dbReference type="Proteomes" id="UP000292052">
    <property type="component" value="Unassembled WGS sequence"/>
</dbReference>
<reference evidence="1 2" key="1">
    <citation type="submission" date="2017-03" db="EMBL/GenBank/DDBJ databases">
        <title>Genome of the blue death feigning beetle - Asbolus verrucosus.</title>
        <authorList>
            <person name="Rider S.D."/>
        </authorList>
    </citation>
    <scope>NUCLEOTIDE SEQUENCE [LARGE SCALE GENOMIC DNA]</scope>
    <source>
        <strain evidence="1">Butters</strain>
        <tissue evidence="1">Head and leg muscle</tissue>
    </source>
</reference>
<dbReference type="OrthoDB" id="13807at2759"/>
<dbReference type="AlphaFoldDB" id="A0A482VZ64"/>
<dbReference type="EMBL" id="QDEB01046384">
    <property type="protein sequence ID" value="RZC38105.1"/>
    <property type="molecule type" value="Genomic_DNA"/>
</dbReference>
<evidence type="ECO:0000313" key="1">
    <source>
        <dbReference type="EMBL" id="RZC38105.1"/>
    </source>
</evidence>
<name>A0A482VZ64_ASBVE</name>
<keyword evidence="2" id="KW-1185">Reference proteome</keyword>
<organism evidence="1 2">
    <name type="scientific">Asbolus verrucosus</name>
    <name type="common">Desert ironclad beetle</name>
    <dbReference type="NCBI Taxonomy" id="1661398"/>
    <lineage>
        <taxon>Eukaryota</taxon>
        <taxon>Metazoa</taxon>
        <taxon>Ecdysozoa</taxon>
        <taxon>Arthropoda</taxon>
        <taxon>Hexapoda</taxon>
        <taxon>Insecta</taxon>
        <taxon>Pterygota</taxon>
        <taxon>Neoptera</taxon>
        <taxon>Endopterygota</taxon>
        <taxon>Coleoptera</taxon>
        <taxon>Polyphaga</taxon>
        <taxon>Cucujiformia</taxon>
        <taxon>Tenebrionidae</taxon>
        <taxon>Pimeliinae</taxon>
        <taxon>Asbolus</taxon>
    </lineage>
</organism>